<dbReference type="GeneID" id="100899413"/>
<keyword evidence="3 7" id="KW-0812">Transmembrane</keyword>
<keyword evidence="5 7" id="KW-1133">Transmembrane helix</keyword>
<sequence length="489" mass="53166">MEDEKENARDGKQDRTSSVRYILCGLLFMNCFLLYAMRLNLSISMTAMVNTENPDVMAPLNETCRSLDRAVENTTVPRPNKTGEFDWDQSQQGMITYSFFVGYLITQIPGGYLAEIYSPTLVLGLGMGLTSVLTCFTSIAARTHIALLIALRMLEGLGEGVMYPSVFVFIANWIPVQEQGLLLNFIVSGCAVGTVVTMTVSALLCNSPLGWPASFYVFGIIGIVFSILWITLSAGAPEYHSWISPGERDYIIKHRAASKKKNMRAVPWKKLLLSPAVLLLGIECFGVSMNAYFIITEFPSYLKYIYGADTLTVGMVTGFMTLGSAISVILCGWATDKILAKEAISKNTLRKFCVAVSCFVPSICMIIIAQIGCNYHLVLGLMLLNLVCMGFIGGGDRLIGLDIAPELAGCVQGVTSSMANLAGVVAPALVAITTEKNNTAHQWNLVLYCVAACGAFGAILFILFGTVAKQDWATDGEDAEDNELVHRDN</sequence>
<dbReference type="PANTHER" id="PTHR11662">
    <property type="entry name" value="SOLUTE CARRIER FAMILY 17"/>
    <property type="match status" value="1"/>
</dbReference>
<feature type="transmembrane region" description="Helical" evidence="7">
    <location>
        <begin position="445"/>
        <end position="464"/>
    </location>
</feature>
<protein>
    <submittedName>
        <fullName evidence="10">Sialin</fullName>
    </submittedName>
</protein>
<evidence type="ECO:0000256" key="7">
    <source>
        <dbReference type="SAM" id="Phobius"/>
    </source>
</evidence>
<dbReference type="FunFam" id="1.20.1250.20:FF:000003">
    <property type="entry name" value="Solute carrier family 17 member 3"/>
    <property type="match status" value="1"/>
</dbReference>
<dbReference type="GO" id="GO:0016020">
    <property type="term" value="C:membrane"/>
    <property type="evidence" value="ECO:0007669"/>
    <property type="project" value="UniProtKB-SubCell"/>
</dbReference>
<evidence type="ECO:0000256" key="6">
    <source>
        <dbReference type="ARBA" id="ARBA00023136"/>
    </source>
</evidence>
<dbReference type="RefSeq" id="XP_028967117.1">
    <property type="nucleotide sequence ID" value="XM_029111284.1"/>
</dbReference>
<feature type="transmembrane region" description="Helical" evidence="7">
    <location>
        <begin position="377"/>
        <end position="395"/>
    </location>
</feature>
<gene>
    <name evidence="10" type="primary">LOC100899413</name>
</gene>
<accession>A0AAJ7SEC2</accession>
<feature type="transmembrane region" description="Helical" evidence="7">
    <location>
        <begin position="21"/>
        <end position="41"/>
    </location>
</feature>
<feature type="transmembrane region" description="Helical" evidence="7">
    <location>
        <begin position="153"/>
        <end position="174"/>
    </location>
</feature>
<feature type="domain" description="Major facilitator superfamily (MFS) profile" evidence="8">
    <location>
        <begin position="39"/>
        <end position="469"/>
    </location>
</feature>
<feature type="transmembrane region" description="Helical" evidence="7">
    <location>
        <begin position="352"/>
        <end position="371"/>
    </location>
</feature>
<dbReference type="AlphaFoldDB" id="A0AAJ7SEC2"/>
<keyword evidence="2" id="KW-0813">Transport</keyword>
<evidence type="ECO:0000256" key="2">
    <source>
        <dbReference type="ARBA" id="ARBA00022448"/>
    </source>
</evidence>
<feature type="transmembrane region" description="Helical" evidence="7">
    <location>
        <begin position="315"/>
        <end position="340"/>
    </location>
</feature>
<dbReference type="Gene3D" id="1.20.1250.20">
    <property type="entry name" value="MFS general substrate transporter like domains"/>
    <property type="match status" value="2"/>
</dbReference>
<dbReference type="PROSITE" id="PS50850">
    <property type="entry name" value="MFS"/>
    <property type="match status" value="1"/>
</dbReference>
<evidence type="ECO:0000256" key="4">
    <source>
        <dbReference type="ARBA" id="ARBA00022847"/>
    </source>
</evidence>
<dbReference type="GO" id="GO:0015293">
    <property type="term" value="F:symporter activity"/>
    <property type="evidence" value="ECO:0007669"/>
    <property type="project" value="UniProtKB-KW"/>
</dbReference>
<organism evidence="9 10">
    <name type="scientific">Galendromus occidentalis</name>
    <name type="common">western predatory mite</name>
    <dbReference type="NCBI Taxonomy" id="34638"/>
    <lineage>
        <taxon>Eukaryota</taxon>
        <taxon>Metazoa</taxon>
        <taxon>Ecdysozoa</taxon>
        <taxon>Arthropoda</taxon>
        <taxon>Chelicerata</taxon>
        <taxon>Arachnida</taxon>
        <taxon>Acari</taxon>
        <taxon>Parasitiformes</taxon>
        <taxon>Mesostigmata</taxon>
        <taxon>Gamasina</taxon>
        <taxon>Phytoseioidea</taxon>
        <taxon>Phytoseiidae</taxon>
        <taxon>Typhlodrominae</taxon>
        <taxon>Galendromus</taxon>
    </lineage>
</organism>
<evidence type="ECO:0000256" key="1">
    <source>
        <dbReference type="ARBA" id="ARBA00004141"/>
    </source>
</evidence>
<dbReference type="KEGG" id="goe:100899413"/>
<feature type="transmembrane region" description="Helical" evidence="7">
    <location>
        <begin position="271"/>
        <end position="295"/>
    </location>
</feature>
<dbReference type="PANTHER" id="PTHR11662:SF399">
    <property type="entry name" value="FI19708P1-RELATED"/>
    <property type="match status" value="1"/>
</dbReference>
<comment type="subcellular location">
    <subcellularLocation>
        <location evidence="1">Membrane</location>
        <topology evidence="1">Multi-pass membrane protein</topology>
    </subcellularLocation>
</comment>
<dbReference type="FunFam" id="1.20.1250.20:FF:000423">
    <property type="entry name" value="Putative inorganic phosphate cotransporter-like Protein"/>
    <property type="match status" value="1"/>
</dbReference>
<reference evidence="10" key="1">
    <citation type="submission" date="2025-08" db="UniProtKB">
        <authorList>
            <consortium name="RefSeq"/>
        </authorList>
    </citation>
    <scope>IDENTIFICATION</scope>
</reference>
<feature type="transmembrane region" description="Helical" evidence="7">
    <location>
        <begin position="94"/>
        <end position="114"/>
    </location>
</feature>
<evidence type="ECO:0000256" key="5">
    <source>
        <dbReference type="ARBA" id="ARBA00022989"/>
    </source>
</evidence>
<keyword evidence="6 7" id="KW-0472">Membrane</keyword>
<dbReference type="GO" id="GO:0006820">
    <property type="term" value="P:monoatomic anion transport"/>
    <property type="evidence" value="ECO:0007669"/>
    <property type="project" value="TreeGrafter"/>
</dbReference>
<feature type="transmembrane region" description="Helical" evidence="7">
    <location>
        <begin position="121"/>
        <end position="141"/>
    </location>
</feature>
<evidence type="ECO:0000259" key="8">
    <source>
        <dbReference type="PROSITE" id="PS50850"/>
    </source>
</evidence>
<keyword evidence="4" id="KW-0769">Symport</keyword>
<feature type="transmembrane region" description="Helical" evidence="7">
    <location>
        <begin position="181"/>
        <end position="204"/>
    </location>
</feature>
<dbReference type="InterPro" id="IPR011701">
    <property type="entry name" value="MFS"/>
</dbReference>
<evidence type="ECO:0000313" key="9">
    <source>
        <dbReference type="Proteomes" id="UP000694867"/>
    </source>
</evidence>
<evidence type="ECO:0000313" key="10">
    <source>
        <dbReference type="RefSeq" id="XP_028967117.1"/>
    </source>
</evidence>
<keyword evidence="9" id="KW-1185">Reference proteome</keyword>
<proteinExistence type="predicted"/>
<dbReference type="InterPro" id="IPR050382">
    <property type="entry name" value="MFS_Na/Anion_cotransporter"/>
</dbReference>
<dbReference type="InterPro" id="IPR036259">
    <property type="entry name" value="MFS_trans_sf"/>
</dbReference>
<dbReference type="SUPFAM" id="SSF103473">
    <property type="entry name" value="MFS general substrate transporter"/>
    <property type="match status" value="1"/>
</dbReference>
<feature type="transmembrane region" description="Helical" evidence="7">
    <location>
        <begin position="210"/>
        <end position="232"/>
    </location>
</feature>
<dbReference type="Proteomes" id="UP000694867">
    <property type="component" value="Unplaced"/>
</dbReference>
<name>A0AAJ7SEC2_9ACAR</name>
<dbReference type="Pfam" id="PF07690">
    <property type="entry name" value="MFS_1"/>
    <property type="match status" value="1"/>
</dbReference>
<evidence type="ECO:0000256" key="3">
    <source>
        <dbReference type="ARBA" id="ARBA00022692"/>
    </source>
</evidence>
<dbReference type="InterPro" id="IPR020846">
    <property type="entry name" value="MFS_dom"/>
</dbReference>